<evidence type="ECO:0000313" key="3">
    <source>
        <dbReference type="EMBL" id="KAK1887291.1"/>
    </source>
</evidence>
<dbReference type="SUPFAM" id="SSF56219">
    <property type="entry name" value="DNase I-like"/>
    <property type="match status" value="1"/>
</dbReference>
<evidence type="ECO:0000313" key="4">
    <source>
        <dbReference type="Proteomes" id="UP001228049"/>
    </source>
</evidence>
<keyword evidence="4" id="KW-1185">Reference proteome</keyword>
<protein>
    <submittedName>
        <fullName evidence="3">Craniofacial development protein 2</fullName>
    </submittedName>
</protein>
<proteinExistence type="predicted"/>
<reference evidence="3" key="1">
    <citation type="submission" date="2023-04" db="EMBL/GenBank/DDBJ databases">
        <title>Chromosome-level genome of Chaenocephalus aceratus.</title>
        <authorList>
            <person name="Park H."/>
        </authorList>
    </citation>
    <scope>NUCLEOTIDE SEQUENCE</scope>
    <source>
        <strain evidence="3">DE</strain>
        <tissue evidence="3">Muscle</tissue>
    </source>
</reference>
<evidence type="ECO:0000259" key="2">
    <source>
        <dbReference type="Pfam" id="PF21788"/>
    </source>
</evidence>
<organism evidence="3 4">
    <name type="scientific">Dissostichus eleginoides</name>
    <name type="common">Patagonian toothfish</name>
    <name type="synonym">Dissostichus amissus</name>
    <dbReference type="NCBI Taxonomy" id="100907"/>
    <lineage>
        <taxon>Eukaryota</taxon>
        <taxon>Metazoa</taxon>
        <taxon>Chordata</taxon>
        <taxon>Craniata</taxon>
        <taxon>Vertebrata</taxon>
        <taxon>Euteleostomi</taxon>
        <taxon>Actinopterygii</taxon>
        <taxon>Neopterygii</taxon>
        <taxon>Teleostei</taxon>
        <taxon>Neoteleostei</taxon>
        <taxon>Acanthomorphata</taxon>
        <taxon>Eupercaria</taxon>
        <taxon>Perciformes</taxon>
        <taxon>Notothenioidei</taxon>
        <taxon>Nototheniidae</taxon>
        <taxon>Dissostichus</taxon>
    </lineage>
</organism>
<dbReference type="InterPro" id="IPR048366">
    <property type="entry name" value="TNP-like_GBD"/>
</dbReference>
<dbReference type="InterPro" id="IPR036691">
    <property type="entry name" value="Endo/exonu/phosph_ase_sf"/>
</dbReference>
<accession>A0AAD9BPX3</accession>
<feature type="region of interest" description="Disordered" evidence="1">
    <location>
        <begin position="469"/>
        <end position="494"/>
    </location>
</feature>
<name>A0AAD9BPX3_DISEL</name>
<dbReference type="PANTHER" id="PTHR47577:SF2">
    <property type="entry name" value="THAP DOMAIN CONTAINING 9"/>
    <property type="match status" value="1"/>
</dbReference>
<feature type="domain" description="Transposable element P transposase-like GTP-binding insertion" evidence="2">
    <location>
        <begin position="5"/>
        <end position="87"/>
    </location>
</feature>
<dbReference type="Proteomes" id="UP001228049">
    <property type="component" value="Unassembled WGS sequence"/>
</dbReference>
<dbReference type="PANTHER" id="PTHR47577">
    <property type="entry name" value="THAP DOMAIN-CONTAINING PROTEIN 6"/>
    <property type="match status" value="1"/>
</dbReference>
<dbReference type="Pfam" id="PF21788">
    <property type="entry name" value="TNP-like_GBD"/>
    <property type="match status" value="1"/>
</dbReference>
<comment type="caution">
    <text evidence="3">The sequence shown here is derived from an EMBL/GenBank/DDBJ whole genome shotgun (WGS) entry which is preliminary data.</text>
</comment>
<dbReference type="AlphaFoldDB" id="A0AAD9BPX3"/>
<evidence type="ECO:0000256" key="1">
    <source>
        <dbReference type="SAM" id="MobiDB-lite"/>
    </source>
</evidence>
<gene>
    <name evidence="3" type="ORF">KUDE01_028080</name>
</gene>
<dbReference type="EMBL" id="JASDAP010000018">
    <property type="protein sequence ID" value="KAK1887291.1"/>
    <property type="molecule type" value="Genomic_DNA"/>
</dbReference>
<sequence>MMDACHMLKLARNMLQAYSPIATTTGQIKWRFINHLNDVQKKDGLHAANKITDKHVYFENHKMRVSLAAQTLSRSVSVALRTMRDLSYLPTRFGGLVENALVYIAGFLVRQILRKLSCDVCRASLVRDAVPSSFDESYHLLALKNNGDLVIPSKGTVKVLRAAERVIRQASTRQAPKVSTVTYIVREEIGTEDVFQLGEHIEETQFGMDNHYSNLLSLVVLGPEDAPYPYHDSTNRNGAYLMALLMEHELLAANTMFRKRTGKRWTFQDRATGMLRQLDYILVRQKWRNSILNAEPYSTFSSVGSDHRVVSIRVRLSLRVPKPSPKIRHDWKAFTTDPGLQTRYTEEVRKRFRQLDKGAEPSSEYRRFVVANEEATRLCVPVLDRARTSLRSRHPEVVAARGRVEEASLNFELEPTLERRGVLNEAKQFLFSTYNTIKGEELMESVRRVQAAQGERQYGEAWRVINEMTGRKRTKEGQVEGHSPEERVTGRSPQ</sequence>
<dbReference type="Gene3D" id="3.60.10.10">
    <property type="entry name" value="Endonuclease/exonuclease/phosphatase"/>
    <property type="match status" value="1"/>
</dbReference>
<feature type="compositionally biased region" description="Basic and acidic residues" evidence="1">
    <location>
        <begin position="475"/>
        <end position="494"/>
    </location>
</feature>